<feature type="transmembrane region" description="Helical" evidence="1">
    <location>
        <begin position="48"/>
        <end position="69"/>
    </location>
</feature>
<gene>
    <name evidence="2" type="ORF">KOI35_14960</name>
</gene>
<name>A0ABS5YRZ7_9ACTN</name>
<dbReference type="RefSeq" id="WP_215787730.1">
    <property type="nucleotide sequence ID" value="NZ_JAHKKG010000004.1"/>
</dbReference>
<organism evidence="2 3">
    <name type="scientific">Paractinoplanes bogorensis</name>
    <dbReference type="NCBI Taxonomy" id="1610840"/>
    <lineage>
        <taxon>Bacteria</taxon>
        <taxon>Bacillati</taxon>
        <taxon>Actinomycetota</taxon>
        <taxon>Actinomycetes</taxon>
        <taxon>Micromonosporales</taxon>
        <taxon>Micromonosporaceae</taxon>
        <taxon>Paractinoplanes</taxon>
    </lineage>
</organism>
<evidence type="ECO:0000313" key="2">
    <source>
        <dbReference type="EMBL" id="MBU2664800.1"/>
    </source>
</evidence>
<dbReference type="Proteomes" id="UP001519654">
    <property type="component" value="Unassembled WGS sequence"/>
</dbReference>
<evidence type="ECO:0000256" key="1">
    <source>
        <dbReference type="SAM" id="Phobius"/>
    </source>
</evidence>
<feature type="transmembrane region" description="Helical" evidence="1">
    <location>
        <begin position="105"/>
        <end position="126"/>
    </location>
</feature>
<keyword evidence="1" id="KW-0472">Membrane</keyword>
<keyword evidence="3" id="KW-1185">Reference proteome</keyword>
<protein>
    <recommendedName>
        <fullName evidence="4">Integral membrane protein</fullName>
    </recommendedName>
</protein>
<reference evidence="2 3" key="1">
    <citation type="submission" date="2021-06" db="EMBL/GenBank/DDBJ databases">
        <title>Actinoplanes lichenicola sp. nov., and Actinoplanes ovalisporus sp. nov., isolated from lichen in Thailand.</title>
        <authorList>
            <person name="Saeng-In P."/>
            <person name="Kanchanasin P."/>
            <person name="Yuki M."/>
            <person name="Kudo T."/>
            <person name="Ohkuma M."/>
            <person name="Phongsopitanun W."/>
            <person name="Tanasupawat S."/>
        </authorList>
    </citation>
    <scope>NUCLEOTIDE SEQUENCE [LARGE SCALE GENOMIC DNA]</scope>
    <source>
        <strain evidence="2 3">NBRC 110975</strain>
    </source>
</reference>
<sequence length="135" mass="13581">MARAKAKGRTDGFSLVIILLTLLIMLFGLVIGALWFDEVADASPFGRAGTVVVAVVMAVIAVASTIVAARGMVAARRVASVACFAAAVVALVLALFILLSGGIAISLGFLLGYATLAFGLIGNAVLRNTTSATGG</sequence>
<evidence type="ECO:0008006" key="4">
    <source>
        <dbReference type="Google" id="ProtNLM"/>
    </source>
</evidence>
<feature type="transmembrane region" description="Helical" evidence="1">
    <location>
        <begin position="81"/>
        <end position="99"/>
    </location>
</feature>
<accession>A0ABS5YRZ7</accession>
<keyword evidence="1" id="KW-0812">Transmembrane</keyword>
<comment type="caution">
    <text evidence="2">The sequence shown here is derived from an EMBL/GenBank/DDBJ whole genome shotgun (WGS) entry which is preliminary data.</text>
</comment>
<feature type="transmembrane region" description="Helical" evidence="1">
    <location>
        <begin position="12"/>
        <end position="36"/>
    </location>
</feature>
<proteinExistence type="predicted"/>
<dbReference type="EMBL" id="JAHKKG010000004">
    <property type="protein sequence ID" value="MBU2664800.1"/>
    <property type="molecule type" value="Genomic_DNA"/>
</dbReference>
<keyword evidence="1" id="KW-1133">Transmembrane helix</keyword>
<evidence type="ECO:0000313" key="3">
    <source>
        <dbReference type="Proteomes" id="UP001519654"/>
    </source>
</evidence>